<evidence type="ECO:0000256" key="1">
    <source>
        <dbReference type="ARBA" id="ARBA00004496"/>
    </source>
</evidence>
<proteinExistence type="inferred from homology"/>
<evidence type="ECO:0000256" key="4">
    <source>
        <dbReference type="ARBA" id="ARBA00023163"/>
    </source>
</evidence>
<dbReference type="PANTHER" id="PTHR42756">
    <property type="entry name" value="TRANSCRIPTIONAL REGULATOR, MARR"/>
    <property type="match status" value="1"/>
</dbReference>
<dbReference type="InterPro" id="IPR036388">
    <property type="entry name" value="WH-like_DNA-bd_sf"/>
</dbReference>
<dbReference type="GO" id="GO:0005737">
    <property type="term" value="C:cytoplasm"/>
    <property type="evidence" value="ECO:0007669"/>
    <property type="project" value="UniProtKB-SubCell"/>
</dbReference>
<comment type="similarity">
    <text evidence="5">Belongs to the SarZ family.</text>
</comment>
<accession>A0A7W3SUZ4</accession>
<reference evidence="9 10" key="1">
    <citation type="submission" date="2020-08" db="EMBL/GenBank/DDBJ databases">
        <title>Genomic Encyclopedia of Type Strains, Phase III (KMG-III): the genomes of soil and plant-associated and newly described type strains.</title>
        <authorList>
            <person name="Whitman W."/>
        </authorList>
    </citation>
    <scope>NUCLEOTIDE SEQUENCE [LARGE SCALE GENOMIC DNA]</scope>
    <source>
        <strain evidence="9 10">CECT 8693</strain>
    </source>
</reference>
<keyword evidence="10" id="KW-1185">Reference proteome</keyword>
<dbReference type="AlphaFoldDB" id="A0A7W3SUZ4"/>
<dbReference type="InterPro" id="IPR055166">
    <property type="entry name" value="Transc_reg_Sar_Rot_HTH"/>
</dbReference>
<evidence type="ECO:0000313" key="9">
    <source>
        <dbReference type="EMBL" id="MBA9086623.1"/>
    </source>
</evidence>
<comment type="caution">
    <text evidence="9">The sequence shown here is derived from an EMBL/GenBank/DDBJ whole genome shotgun (WGS) entry which is preliminary data.</text>
</comment>
<comment type="subcellular location">
    <subcellularLocation>
        <location evidence="1">Cytoplasm</location>
    </subcellularLocation>
</comment>
<keyword evidence="3 9" id="KW-0238">DNA-binding</keyword>
<evidence type="ECO:0000256" key="6">
    <source>
        <dbReference type="ARBA" id="ARBA00047188"/>
    </source>
</evidence>
<dbReference type="PRINTS" id="PR00598">
    <property type="entry name" value="HTHMARR"/>
</dbReference>
<keyword evidence="2" id="KW-0805">Transcription regulation</keyword>
<evidence type="ECO:0000256" key="5">
    <source>
        <dbReference type="ARBA" id="ARBA00046337"/>
    </source>
</evidence>
<dbReference type="GO" id="GO:0003677">
    <property type="term" value="F:DNA binding"/>
    <property type="evidence" value="ECO:0007669"/>
    <property type="project" value="UniProtKB-KW"/>
</dbReference>
<evidence type="ECO:0000256" key="7">
    <source>
        <dbReference type="ARBA" id="ARBA00047207"/>
    </source>
</evidence>
<dbReference type="Proteomes" id="UP000567067">
    <property type="component" value="Unassembled WGS sequence"/>
</dbReference>
<dbReference type="Pfam" id="PF22381">
    <property type="entry name" value="Staph_reg_Sar_Rot"/>
    <property type="match status" value="1"/>
</dbReference>
<name>A0A7W3SUZ4_9BACL</name>
<feature type="domain" description="HTH marR-type" evidence="8">
    <location>
        <begin position="8"/>
        <end position="142"/>
    </location>
</feature>
<dbReference type="RefSeq" id="WP_376769605.1">
    <property type="nucleotide sequence ID" value="NZ_JACJIP010000020.1"/>
</dbReference>
<dbReference type="GO" id="GO:0003700">
    <property type="term" value="F:DNA-binding transcription factor activity"/>
    <property type="evidence" value="ECO:0007669"/>
    <property type="project" value="InterPro"/>
</dbReference>
<evidence type="ECO:0000256" key="2">
    <source>
        <dbReference type="ARBA" id="ARBA00023015"/>
    </source>
</evidence>
<protein>
    <recommendedName>
        <fullName evidence="6">HTH-type transcriptional regulator SarZ</fullName>
    </recommendedName>
    <alternativeName>
        <fullName evidence="7">Staphylococcal accessory regulator Z</fullName>
    </alternativeName>
</protein>
<dbReference type="PANTHER" id="PTHR42756:SF1">
    <property type="entry name" value="TRANSCRIPTIONAL REPRESSOR OF EMRAB OPERON"/>
    <property type="match status" value="1"/>
</dbReference>
<dbReference type="Gene3D" id="1.10.10.10">
    <property type="entry name" value="Winged helix-like DNA-binding domain superfamily/Winged helix DNA-binding domain"/>
    <property type="match status" value="1"/>
</dbReference>
<evidence type="ECO:0000256" key="3">
    <source>
        <dbReference type="ARBA" id="ARBA00023125"/>
    </source>
</evidence>
<dbReference type="PROSITE" id="PS50995">
    <property type="entry name" value="HTH_MARR_2"/>
    <property type="match status" value="1"/>
</dbReference>
<dbReference type="InterPro" id="IPR036390">
    <property type="entry name" value="WH_DNA-bd_sf"/>
</dbReference>
<dbReference type="SUPFAM" id="SSF46785">
    <property type="entry name" value="Winged helix' DNA-binding domain"/>
    <property type="match status" value="1"/>
</dbReference>
<evidence type="ECO:0000259" key="8">
    <source>
        <dbReference type="PROSITE" id="PS50995"/>
    </source>
</evidence>
<dbReference type="SMART" id="SM00347">
    <property type="entry name" value="HTH_MARR"/>
    <property type="match status" value="1"/>
</dbReference>
<dbReference type="EMBL" id="JACJIP010000020">
    <property type="protein sequence ID" value="MBA9086623.1"/>
    <property type="molecule type" value="Genomic_DNA"/>
</dbReference>
<keyword evidence="4" id="KW-0804">Transcription</keyword>
<evidence type="ECO:0000313" key="10">
    <source>
        <dbReference type="Proteomes" id="UP000567067"/>
    </source>
</evidence>
<sequence length="144" mass="16329">MMNKHGMDTPFSNLFREIGMKLKGSADARLNELGLNSQQGRMIGYIFENQEKGIIQKDLADQFKRKGASITSMLQGLEKKGYIERVISENDERQKYIYVLEKGALLVEEFNKIFSEVESSITSSLSQEETDTLQALLLKVKSSL</sequence>
<dbReference type="InterPro" id="IPR000835">
    <property type="entry name" value="HTH_MarR-typ"/>
</dbReference>
<gene>
    <name evidence="9" type="ORF">FHR92_003103</name>
</gene>
<organism evidence="9 10">
    <name type="scientific">Fontibacillus solani</name>
    <dbReference type="NCBI Taxonomy" id="1572857"/>
    <lineage>
        <taxon>Bacteria</taxon>
        <taxon>Bacillati</taxon>
        <taxon>Bacillota</taxon>
        <taxon>Bacilli</taxon>
        <taxon>Bacillales</taxon>
        <taxon>Paenibacillaceae</taxon>
        <taxon>Fontibacillus</taxon>
    </lineage>
</organism>